<evidence type="ECO:0000256" key="1">
    <source>
        <dbReference type="SAM" id="MobiDB-lite"/>
    </source>
</evidence>
<name>A0A6J4NAN6_9BACT</name>
<dbReference type="EMBL" id="CADCUQ010000181">
    <property type="protein sequence ID" value="CAA9382289.1"/>
    <property type="molecule type" value="Genomic_DNA"/>
</dbReference>
<reference evidence="2" key="1">
    <citation type="submission" date="2020-02" db="EMBL/GenBank/DDBJ databases">
        <authorList>
            <person name="Meier V. D."/>
        </authorList>
    </citation>
    <scope>NUCLEOTIDE SEQUENCE</scope>
    <source>
        <strain evidence="2">AVDCRST_MAG64</strain>
    </source>
</reference>
<dbReference type="AlphaFoldDB" id="A0A6J4NAN6"/>
<feature type="compositionally biased region" description="Basic and acidic residues" evidence="1">
    <location>
        <begin position="40"/>
        <end position="49"/>
    </location>
</feature>
<sequence length="61" mass="6659">MLRAQRTDIDRSSWSNRSGAGRSRSFAPLKDDDGEGAGDAGRRSSEPGRRANPSVRFLPRA</sequence>
<accession>A0A6J4NAN6</accession>
<evidence type="ECO:0000313" key="2">
    <source>
        <dbReference type="EMBL" id="CAA9382289.1"/>
    </source>
</evidence>
<feature type="region of interest" description="Disordered" evidence="1">
    <location>
        <begin position="1"/>
        <end position="61"/>
    </location>
</feature>
<gene>
    <name evidence="2" type="ORF">AVDCRST_MAG64-733</name>
</gene>
<protein>
    <submittedName>
        <fullName evidence="2">Uncharacterized protein</fullName>
    </submittedName>
</protein>
<feature type="compositionally biased region" description="Basic and acidic residues" evidence="1">
    <location>
        <begin position="1"/>
        <end position="11"/>
    </location>
</feature>
<proteinExistence type="predicted"/>
<organism evidence="2">
    <name type="scientific">uncultured Phycisphaerae bacterium</name>
    <dbReference type="NCBI Taxonomy" id="904963"/>
    <lineage>
        <taxon>Bacteria</taxon>
        <taxon>Pseudomonadati</taxon>
        <taxon>Planctomycetota</taxon>
        <taxon>Phycisphaerae</taxon>
        <taxon>environmental samples</taxon>
    </lineage>
</organism>